<dbReference type="InterPro" id="IPR042188">
    <property type="entry name" value="MmgE/PrpD_sf_2"/>
</dbReference>
<gene>
    <name evidence="4" type="ORF">SAMN05444486_102831</name>
</gene>
<dbReference type="Gene3D" id="1.10.4100.10">
    <property type="entry name" value="2-methylcitrate dehydratase PrpD"/>
    <property type="match status" value="1"/>
</dbReference>
<organism evidence="4 5">
    <name type="scientific">Lentibacter algarum</name>
    <dbReference type="NCBI Taxonomy" id="576131"/>
    <lineage>
        <taxon>Bacteria</taxon>
        <taxon>Pseudomonadati</taxon>
        <taxon>Pseudomonadota</taxon>
        <taxon>Alphaproteobacteria</taxon>
        <taxon>Rhodobacterales</taxon>
        <taxon>Roseobacteraceae</taxon>
        <taxon>Lentibacter</taxon>
    </lineage>
</organism>
<accession>A0A1H3KZM3</accession>
<dbReference type="InterPro" id="IPR042183">
    <property type="entry name" value="MmgE/PrpD_sf_1"/>
</dbReference>
<dbReference type="InterPro" id="IPR005656">
    <property type="entry name" value="MmgE_PrpD"/>
</dbReference>
<dbReference type="GO" id="GO:0016829">
    <property type="term" value="F:lyase activity"/>
    <property type="evidence" value="ECO:0007669"/>
    <property type="project" value="InterPro"/>
</dbReference>
<name>A0A1H3KZM3_9RHOB</name>
<sequence>MNALETLAAFYETQREAELPRSATDVMRLCLLDWLIVSRAAKGDAVAESALAYADGQGEASLFFGGGATARMAALANGTVSHALDYDDTHFAHIGHVSTVVIPAAVAVGEARGASFETILRAALMGAEAATRFGVWLGRDHYQIGYHQTATAGAIGAAVAASVAAGHSDARAALSNAAGFAAGLKAQFGTGMKPVNAGMAAANGVEAVLMAEAGLSGSEAVFEALAETHHGIKDNAAWDGIGETWLFEAVTHKFYPCCHGTHAMIEALSEALQRMPAPERITVRTHPRWMSVCNKPSVKDALEAKFSYCALAALLIQNGGRGVDEAGLQSLFPMTDAARAVMAQVEVIAVESVSEEASRVTLEAGGQVVQVEHDLRAPMSFETRLEKLLAKGEGVLSKGEAARYWDVVQSADVTALLSVITE</sequence>
<feature type="domain" description="MmgE/PrpD N-terminal" evidence="2">
    <location>
        <begin position="5"/>
        <end position="224"/>
    </location>
</feature>
<feature type="domain" description="MmgE/PrpD C-terminal" evidence="3">
    <location>
        <begin position="255"/>
        <end position="410"/>
    </location>
</feature>
<protein>
    <submittedName>
        <fullName evidence="4">2-methylcitrate dehydratase PrpD</fullName>
    </submittedName>
</protein>
<evidence type="ECO:0000313" key="5">
    <source>
        <dbReference type="Proteomes" id="UP000199026"/>
    </source>
</evidence>
<dbReference type="InterPro" id="IPR045337">
    <property type="entry name" value="MmgE_PrpD_C"/>
</dbReference>
<dbReference type="GeneID" id="78124890"/>
<dbReference type="InterPro" id="IPR045336">
    <property type="entry name" value="MmgE_PrpD_N"/>
</dbReference>
<dbReference type="Gene3D" id="3.30.1330.120">
    <property type="entry name" value="2-methylcitrate dehydratase PrpD"/>
    <property type="match status" value="1"/>
</dbReference>
<evidence type="ECO:0000259" key="2">
    <source>
        <dbReference type="Pfam" id="PF03972"/>
    </source>
</evidence>
<dbReference type="OrthoDB" id="9795089at2"/>
<dbReference type="EMBL" id="FNPR01000002">
    <property type="protein sequence ID" value="SDY57095.1"/>
    <property type="molecule type" value="Genomic_DNA"/>
</dbReference>
<evidence type="ECO:0000256" key="1">
    <source>
        <dbReference type="ARBA" id="ARBA00006174"/>
    </source>
</evidence>
<evidence type="ECO:0000313" key="4">
    <source>
        <dbReference type="EMBL" id="SDY57095.1"/>
    </source>
</evidence>
<dbReference type="PANTHER" id="PTHR16943">
    <property type="entry name" value="2-METHYLCITRATE DEHYDRATASE-RELATED"/>
    <property type="match status" value="1"/>
</dbReference>
<dbReference type="SUPFAM" id="SSF103378">
    <property type="entry name" value="2-methylcitrate dehydratase PrpD"/>
    <property type="match status" value="1"/>
</dbReference>
<dbReference type="Pfam" id="PF03972">
    <property type="entry name" value="MmgE_PrpD_N"/>
    <property type="match status" value="1"/>
</dbReference>
<comment type="similarity">
    <text evidence="1">Belongs to the PrpD family.</text>
</comment>
<dbReference type="Pfam" id="PF19305">
    <property type="entry name" value="MmgE_PrpD_C"/>
    <property type="match status" value="1"/>
</dbReference>
<keyword evidence="5" id="KW-1185">Reference proteome</keyword>
<dbReference type="RefSeq" id="WP_089891248.1">
    <property type="nucleotide sequence ID" value="NZ_CALJFH010000033.1"/>
</dbReference>
<dbReference type="STRING" id="576131.SAMN05444486_102831"/>
<dbReference type="PANTHER" id="PTHR16943:SF8">
    <property type="entry name" value="2-METHYLCITRATE DEHYDRATASE"/>
    <property type="match status" value="1"/>
</dbReference>
<evidence type="ECO:0000259" key="3">
    <source>
        <dbReference type="Pfam" id="PF19305"/>
    </source>
</evidence>
<dbReference type="AlphaFoldDB" id="A0A1H3KZM3"/>
<dbReference type="InterPro" id="IPR036148">
    <property type="entry name" value="MmgE/PrpD_sf"/>
</dbReference>
<proteinExistence type="inferred from homology"/>
<reference evidence="4 5" key="1">
    <citation type="submission" date="2016-10" db="EMBL/GenBank/DDBJ databases">
        <authorList>
            <person name="de Groot N.N."/>
        </authorList>
    </citation>
    <scope>NUCLEOTIDE SEQUENCE [LARGE SCALE GENOMIC DNA]</scope>
    <source>
        <strain evidence="4 5">DSM 24677</strain>
    </source>
</reference>
<dbReference type="Proteomes" id="UP000199026">
    <property type="component" value="Unassembled WGS sequence"/>
</dbReference>